<dbReference type="InterPro" id="IPR036388">
    <property type="entry name" value="WH-like_DNA-bd_sf"/>
</dbReference>
<dbReference type="InterPro" id="IPR009374">
    <property type="entry name" value="eIF3k"/>
</dbReference>
<evidence type="ECO:0000256" key="2">
    <source>
        <dbReference type="ARBA" id="ARBA00022540"/>
    </source>
</evidence>
<comment type="function">
    <text evidence="4">Component of the eukaryotic translation initiation factor 3 (eIF-3) complex, which is involved in protein synthesis of a specialized repertoire of mRNAs and, together with other initiation factors, stimulates binding of mRNA and methionyl-tRNAi to the 40S ribosome. The eIF-3 complex specifically targets and initiates translation of a subset of mRNAs involved in cell proliferation.</text>
</comment>
<keyword evidence="7" id="KW-1185">Reference proteome</keyword>
<evidence type="ECO:0000256" key="4">
    <source>
        <dbReference type="HAMAP-Rule" id="MF_03010"/>
    </source>
</evidence>
<dbReference type="HAMAP" id="MF_03010">
    <property type="entry name" value="eIF3k"/>
    <property type="match status" value="1"/>
</dbReference>
<proteinExistence type="inferred from homology"/>
<keyword evidence="1 4" id="KW-0963">Cytoplasm</keyword>
<dbReference type="Gene3D" id="1.25.40.250">
    <property type="entry name" value="ARM repeat, domain 1"/>
    <property type="match status" value="1"/>
</dbReference>
<feature type="domain" description="PCI" evidence="5">
    <location>
        <begin position="27"/>
        <end position="189"/>
    </location>
</feature>
<dbReference type="InterPro" id="IPR033464">
    <property type="entry name" value="CSN8_PSD8_EIF3K"/>
</dbReference>
<comment type="subcellular location">
    <subcellularLocation>
        <location evidence="4">Cytoplasm</location>
    </subcellularLocation>
</comment>
<evidence type="ECO:0000256" key="3">
    <source>
        <dbReference type="ARBA" id="ARBA00022917"/>
    </source>
</evidence>
<dbReference type="HOGENOM" id="CLU_076723_1_0_1"/>
<dbReference type="SUPFAM" id="SSF48371">
    <property type="entry name" value="ARM repeat"/>
    <property type="match status" value="1"/>
</dbReference>
<organism evidence="6 7">
    <name type="scientific">Emiliania huxleyi (strain CCMP1516)</name>
    <dbReference type="NCBI Taxonomy" id="280463"/>
    <lineage>
        <taxon>Eukaryota</taxon>
        <taxon>Haptista</taxon>
        <taxon>Haptophyta</taxon>
        <taxon>Prymnesiophyceae</taxon>
        <taxon>Isochrysidales</taxon>
        <taxon>Noelaerhabdaceae</taxon>
        <taxon>Emiliania</taxon>
    </lineage>
</organism>
<dbReference type="InterPro" id="IPR016024">
    <property type="entry name" value="ARM-type_fold"/>
</dbReference>
<dbReference type="GeneID" id="17278756"/>
<evidence type="ECO:0000256" key="1">
    <source>
        <dbReference type="ARBA" id="ARBA00022490"/>
    </source>
</evidence>
<dbReference type="eggNOG" id="KOG3252">
    <property type="taxonomic scope" value="Eukaryota"/>
</dbReference>
<dbReference type="PANTHER" id="PTHR13022:SF0">
    <property type="entry name" value="EUKARYOTIC TRANSLATION INITIATION FACTOR 3 SUBUNIT K"/>
    <property type="match status" value="1"/>
</dbReference>
<keyword evidence="2 4" id="KW-0396">Initiation factor</keyword>
<dbReference type="GO" id="GO:0003743">
    <property type="term" value="F:translation initiation factor activity"/>
    <property type="evidence" value="ECO:0007669"/>
    <property type="project" value="UniProtKB-UniRule"/>
</dbReference>
<evidence type="ECO:0000313" key="7">
    <source>
        <dbReference type="Proteomes" id="UP000013827"/>
    </source>
</evidence>
<dbReference type="EnsemblProtists" id="EOD33486">
    <property type="protein sequence ID" value="EOD33486"/>
    <property type="gene ID" value="EMIHUDRAFT_441563"/>
</dbReference>
<dbReference type="GO" id="GO:0016282">
    <property type="term" value="C:eukaryotic 43S preinitiation complex"/>
    <property type="evidence" value="ECO:0007669"/>
    <property type="project" value="UniProtKB-UniRule"/>
</dbReference>
<name>A0A0D3KCK1_EMIH1</name>
<reference evidence="6" key="2">
    <citation type="submission" date="2024-10" db="UniProtKB">
        <authorList>
            <consortium name="EnsemblProtists"/>
        </authorList>
    </citation>
    <scope>IDENTIFICATION</scope>
</reference>
<dbReference type="Pfam" id="PF10075">
    <property type="entry name" value="CSN8_PSD8_EIF3K"/>
    <property type="match status" value="1"/>
</dbReference>
<accession>A0A0D3KCK1</accession>
<dbReference type="InterPro" id="IPR000717">
    <property type="entry name" value="PCI_dom"/>
</dbReference>
<dbReference type="InterPro" id="IPR036390">
    <property type="entry name" value="WH_DNA-bd_sf"/>
</dbReference>
<reference evidence="7" key="1">
    <citation type="journal article" date="2013" name="Nature">
        <title>Pan genome of the phytoplankton Emiliania underpins its global distribution.</title>
        <authorList>
            <person name="Read B.A."/>
            <person name="Kegel J."/>
            <person name="Klute M.J."/>
            <person name="Kuo A."/>
            <person name="Lefebvre S.C."/>
            <person name="Maumus F."/>
            <person name="Mayer C."/>
            <person name="Miller J."/>
            <person name="Monier A."/>
            <person name="Salamov A."/>
            <person name="Young J."/>
            <person name="Aguilar M."/>
            <person name="Claverie J.M."/>
            <person name="Frickenhaus S."/>
            <person name="Gonzalez K."/>
            <person name="Herman E.K."/>
            <person name="Lin Y.C."/>
            <person name="Napier J."/>
            <person name="Ogata H."/>
            <person name="Sarno A.F."/>
            <person name="Shmutz J."/>
            <person name="Schroeder D."/>
            <person name="de Vargas C."/>
            <person name="Verret F."/>
            <person name="von Dassow P."/>
            <person name="Valentin K."/>
            <person name="Van de Peer Y."/>
            <person name="Wheeler G."/>
            <person name="Dacks J.B."/>
            <person name="Delwiche C.F."/>
            <person name="Dyhrman S.T."/>
            <person name="Glockner G."/>
            <person name="John U."/>
            <person name="Richards T."/>
            <person name="Worden A.Z."/>
            <person name="Zhang X."/>
            <person name="Grigoriev I.V."/>
            <person name="Allen A.E."/>
            <person name="Bidle K."/>
            <person name="Borodovsky M."/>
            <person name="Bowler C."/>
            <person name="Brownlee C."/>
            <person name="Cock J.M."/>
            <person name="Elias M."/>
            <person name="Gladyshev V.N."/>
            <person name="Groth M."/>
            <person name="Guda C."/>
            <person name="Hadaegh A."/>
            <person name="Iglesias-Rodriguez M.D."/>
            <person name="Jenkins J."/>
            <person name="Jones B.M."/>
            <person name="Lawson T."/>
            <person name="Leese F."/>
            <person name="Lindquist E."/>
            <person name="Lobanov A."/>
            <person name="Lomsadze A."/>
            <person name="Malik S.B."/>
            <person name="Marsh M.E."/>
            <person name="Mackinder L."/>
            <person name="Mock T."/>
            <person name="Mueller-Roeber B."/>
            <person name="Pagarete A."/>
            <person name="Parker M."/>
            <person name="Probert I."/>
            <person name="Quesneville H."/>
            <person name="Raines C."/>
            <person name="Rensing S.A."/>
            <person name="Riano-Pachon D.M."/>
            <person name="Richier S."/>
            <person name="Rokitta S."/>
            <person name="Shiraiwa Y."/>
            <person name="Soanes D.M."/>
            <person name="van der Giezen M."/>
            <person name="Wahlund T.M."/>
            <person name="Williams B."/>
            <person name="Wilson W."/>
            <person name="Wolfe G."/>
            <person name="Wurch L.L."/>
        </authorList>
    </citation>
    <scope>NUCLEOTIDE SEQUENCE</scope>
</reference>
<dbReference type="PANTHER" id="PTHR13022">
    <property type="entry name" value="EUKARYOTIC TRANSLATION INITIATION FACTOR 3 SUBUNIT 11"/>
    <property type="match status" value="1"/>
</dbReference>
<evidence type="ECO:0000259" key="5">
    <source>
        <dbReference type="PROSITE" id="PS50250"/>
    </source>
</evidence>
<keyword evidence="3 4" id="KW-0648">Protein biosynthesis</keyword>
<dbReference type="OMA" id="GDDLCAD"/>
<comment type="similarity">
    <text evidence="4">Belongs to the eIF-3 subunit K family.</text>
</comment>
<dbReference type="AlphaFoldDB" id="A0A0D3KCK1"/>
<dbReference type="GO" id="GO:0005852">
    <property type="term" value="C:eukaryotic translation initiation factor 3 complex"/>
    <property type="evidence" value="ECO:0007669"/>
    <property type="project" value="UniProtKB-UniRule"/>
</dbReference>
<dbReference type="GO" id="GO:0043022">
    <property type="term" value="F:ribosome binding"/>
    <property type="evidence" value="ECO:0007669"/>
    <property type="project" value="InterPro"/>
</dbReference>
<dbReference type="Gene3D" id="1.10.10.10">
    <property type="entry name" value="Winged helix-like DNA-binding domain superfamily/Winged helix DNA-binding domain"/>
    <property type="match status" value="1"/>
</dbReference>
<sequence length="210" mass="22523">MAASAYDVARVPALEANVRQQCADGTYDLDNNLALLKLYQFHPEKSDSAVVGRVLVKALTRLPASDYLMCTYLIPERVQEEELLAQVAAVAALLETCQFRGVWAALEPLQEPLLQHIPGVADALRDFVVHTLGLTYQAIPAAHVTASLGLDAAAAAKLVEARGWRVEGELVQVALNDDNQAKPRKAAEEGGGALQLGQLTKVMSAAFGLH</sequence>
<dbReference type="GO" id="GO:0003723">
    <property type="term" value="F:RNA binding"/>
    <property type="evidence" value="ECO:0007669"/>
    <property type="project" value="UniProtKB-UniRule"/>
</dbReference>
<dbReference type="EnsemblProtists" id="EOD13954">
    <property type="protein sequence ID" value="EOD13954"/>
    <property type="gene ID" value="EMIHUDRAFT_445772"/>
</dbReference>
<dbReference type="PROSITE" id="PS50250">
    <property type="entry name" value="PCI"/>
    <property type="match status" value="1"/>
</dbReference>
<dbReference type="KEGG" id="ehx:EMIHUDRAFT_445772"/>
<dbReference type="RefSeq" id="XP_005766383.1">
    <property type="nucleotide sequence ID" value="XM_005766326.1"/>
</dbReference>
<dbReference type="KEGG" id="ehx:EMIHUDRAFT_441563"/>
<dbReference type="SUPFAM" id="SSF46785">
    <property type="entry name" value="Winged helix' DNA-binding domain"/>
    <property type="match status" value="1"/>
</dbReference>
<protein>
    <recommendedName>
        <fullName evidence="4">Eukaryotic translation initiation factor 3 subunit K</fullName>
        <shortName evidence="4">eIF3k</shortName>
    </recommendedName>
    <alternativeName>
        <fullName evidence="4">eIF-3 p25</fullName>
    </alternativeName>
</protein>
<dbReference type="PaxDb" id="2903-EOD13954"/>
<dbReference type="GO" id="GO:0001732">
    <property type="term" value="P:formation of cytoplasmic translation initiation complex"/>
    <property type="evidence" value="ECO:0007669"/>
    <property type="project" value="UniProtKB-UniRule"/>
</dbReference>
<dbReference type="GO" id="GO:0006446">
    <property type="term" value="P:regulation of translational initiation"/>
    <property type="evidence" value="ECO:0007669"/>
    <property type="project" value="InterPro"/>
</dbReference>
<dbReference type="STRING" id="2903.R1FDE7"/>
<dbReference type="GeneID" id="17260109"/>
<comment type="subunit">
    <text evidence="4">Component of the eukaryotic translation initiation factor 3 (eIF-3) complex.</text>
</comment>
<dbReference type="Proteomes" id="UP000013827">
    <property type="component" value="Unassembled WGS sequence"/>
</dbReference>
<dbReference type="GO" id="GO:0033290">
    <property type="term" value="C:eukaryotic 48S preinitiation complex"/>
    <property type="evidence" value="ECO:0007669"/>
    <property type="project" value="UniProtKB-UniRule"/>
</dbReference>
<evidence type="ECO:0000313" key="6">
    <source>
        <dbReference type="EnsemblProtists" id="EOD33486"/>
    </source>
</evidence>
<dbReference type="InterPro" id="IPR016020">
    <property type="entry name" value="Transl_init_fac_sub12_N_euk"/>
</dbReference>
<dbReference type="RefSeq" id="XP_005785915.1">
    <property type="nucleotide sequence ID" value="XM_005785858.1"/>
</dbReference>